<protein>
    <submittedName>
        <fullName evidence="1">Uncharacterized protein</fullName>
    </submittedName>
</protein>
<proteinExistence type="predicted"/>
<dbReference type="AlphaFoldDB" id="A0A9D4MYN4"/>
<comment type="caution">
    <text evidence="1">The sequence shown here is derived from an EMBL/GenBank/DDBJ whole genome shotgun (WGS) entry which is preliminary data.</text>
</comment>
<keyword evidence="2" id="KW-1185">Reference proteome</keyword>
<evidence type="ECO:0000313" key="2">
    <source>
        <dbReference type="Proteomes" id="UP000828390"/>
    </source>
</evidence>
<reference evidence="1" key="1">
    <citation type="journal article" date="2019" name="bioRxiv">
        <title>The Genome of the Zebra Mussel, Dreissena polymorpha: A Resource for Invasive Species Research.</title>
        <authorList>
            <person name="McCartney M.A."/>
            <person name="Auch B."/>
            <person name="Kono T."/>
            <person name="Mallez S."/>
            <person name="Zhang Y."/>
            <person name="Obille A."/>
            <person name="Becker A."/>
            <person name="Abrahante J.E."/>
            <person name="Garbe J."/>
            <person name="Badalamenti J.P."/>
            <person name="Herman A."/>
            <person name="Mangelson H."/>
            <person name="Liachko I."/>
            <person name="Sullivan S."/>
            <person name="Sone E.D."/>
            <person name="Koren S."/>
            <person name="Silverstein K.A.T."/>
            <person name="Beckman K.B."/>
            <person name="Gohl D.M."/>
        </authorList>
    </citation>
    <scope>NUCLEOTIDE SEQUENCE</scope>
    <source>
        <strain evidence="1">Duluth1</strain>
        <tissue evidence="1">Whole animal</tissue>
    </source>
</reference>
<name>A0A9D4MYN4_DREPO</name>
<dbReference type="Proteomes" id="UP000828390">
    <property type="component" value="Unassembled WGS sequence"/>
</dbReference>
<accession>A0A9D4MYN4</accession>
<sequence length="195" mass="22096">MIRKNALTMKIELKMSPLLTKINYPTPGGHSVNKKNAPSPGRHVFQPIRTIFQLVQNIIGTNLLTKKNAQPPFAAITNVLTKFHEDWTINENAPLPGRNVFQPTKTIIEIVQDILGANLLTKVFKRKNALLPGSHVFQATVTIFELVQDIIQTNLLTKFHEDLIKNVSSRVLTRKMLPLHEKAITKSHHEHIVLR</sequence>
<reference evidence="1" key="2">
    <citation type="submission" date="2020-11" db="EMBL/GenBank/DDBJ databases">
        <authorList>
            <person name="McCartney M.A."/>
            <person name="Auch B."/>
            <person name="Kono T."/>
            <person name="Mallez S."/>
            <person name="Becker A."/>
            <person name="Gohl D.M."/>
            <person name="Silverstein K.A.T."/>
            <person name="Koren S."/>
            <person name="Bechman K.B."/>
            <person name="Herman A."/>
            <person name="Abrahante J.E."/>
            <person name="Garbe J."/>
        </authorList>
    </citation>
    <scope>NUCLEOTIDE SEQUENCE</scope>
    <source>
        <strain evidence="1">Duluth1</strain>
        <tissue evidence="1">Whole animal</tissue>
    </source>
</reference>
<gene>
    <name evidence="1" type="ORF">DPMN_008374</name>
</gene>
<dbReference type="EMBL" id="JAIWYP010000001">
    <property type="protein sequence ID" value="KAH3884396.1"/>
    <property type="molecule type" value="Genomic_DNA"/>
</dbReference>
<evidence type="ECO:0000313" key="1">
    <source>
        <dbReference type="EMBL" id="KAH3884396.1"/>
    </source>
</evidence>
<organism evidence="1 2">
    <name type="scientific">Dreissena polymorpha</name>
    <name type="common">Zebra mussel</name>
    <name type="synonym">Mytilus polymorpha</name>
    <dbReference type="NCBI Taxonomy" id="45954"/>
    <lineage>
        <taxon>Eukaryota</taxon>
        <taxon>Metazoa</taxon>
        <taxon>Spiralia</taxon>
        <taxon>Lophotrochozoa</taxon>
        <taxon>Mollusca</taxon>
        <taxon>Bivalvia</taxon>
        <taxon>Autobranchia</taxon>
        <taxon>Heteroconchia</taxon>
        <taxon>Euheterodonta</taxon>
        <taxon>Imparidentia</taxon>
        <taxon>Neoheterodontei</taxon>
        <taxon>Myida</taxon>
        <taxon>Dreissenoidea</taxon>
        <taxon>Dreissenidae</taxon>
        <taxon>Dreissena</taxon>
    </lineage>
</organism>